<dbReference type="InterPro" id="IPR013103">
    <property type="entry name" value="RVT_2"/>
</dbReference>
<dbReference type="PANTHER" id="PTHR11439">
    <property type="entry name" value="GAG-POL-RELATED RETROTRANSPOSON"/>
    <property type="match status" value="1"/>
</dbReference>
<organism evidence="2 3">
    <name type="scientific">Paspalum notatum var. saurae</name>
    <dbReference type="NCBI Taxonomy" id="547442"/>
    <lineage>
        <taxon>Eukaryota</taxon>
        <taxon>Viridiplantae</taxon>
        <taxon>Streptophyta</taxon>
        <taxon>Embryophyta</taxon>
        <taxon>Tracheophyta</taxon>
        <taxon>Spermatophyta</taxon>
        <taxon>Magnoliopsida</taxon>
        <taxon>Liliopsida</taxon>
        <taxon>Poales</taxon>
        <taxon>Poaceae</taxon>
        <taxon>PACMAD clade</taxon>
        <taxon>Panicoideae</taxon>
        <taxon>Andropogonodae</taxon>
        <taxon>Paspaleae</taxon>
        <taxon>Paspalinae</taxon>
        <taxon>Paspalum</taxon>
    </lineage>
</organism>
<dbReference type="CDD" id="cd09272">
    <property type="entry name" value="RNase_HI_RT_Ty1"/>
    <property type="match status" value="1"/>
</dbReference>
<evidence type="ECO:0000259" key="1">
    <source>
        <dbReference type="Pfam" id="PF07727"/>
    </source>
</evidence>
<dbReference type="AlphaFoldDB" id="A0AAQ3PVX2"/>
<gene>
    <name evidence="2" type="ORF">U9M48_004609</name>
</gene>
<evidence type="ECO:0000313" key="2">
    <source>
        <dbReference type="EMBL" id="WVZ53704.1"/>
    </source>
</evidence>
<dbReference type="Proteomes" id="UP001341281">
    <property type="component" value="Chromosome 01"/>
</dbReference>
<evidence type="ECO:0000313" key="3">
    <source>
        <dbReference type="Proteomes" id="UP001341281"/>
    </source>
</evidence>
<sequence length="460" mass="52020">MQKQARSGRWPCWRRWPPLKRIRRGLWRHSSIGLKWVFKLKSDEHGEIVKHKTRLIAKGYVQQHGINFEEVFAPITGIESVRVVLALAAHCGWSVHHMDVKSTFLNGELVEEVYGAQPPWFTAAGHGGKVLRLCTAFSKGVEPQARHKLGFTKSKYEHGLYMRGAEASRLVVGVYVDDLLIMGERLTEIDAFKVEMKKLFCMSDLGPLSYYLGIESAYAIKFLKKPDIGSCNACTTPTEVRLKLAKQGTLPVVDATLYRSLIGSLRYLLHTRLELTFAIGYLSRFMEELRLEHMVAMKHLLCYIKGTSDHGLLYTNNGGELNLLGYSGSDMVGDVDVRKSTTGVIFFLGSIPGQQWRARRSGSGSHHRRLLEDIIGAKIPSPMLKMDNQSAIALSKNLVLRDRSKHIDMKFHFIHECVDKGDIDIELAGTQEQFADILTKSLRKKAFQELRGRIEVIKLN</sequence>
<accession>A0AAQ3PVX2</accession>
<dbReference type="PANTHER" id="PTHR11439:SF515">
    <property type="entry name" value="GAG-POL POLYPROTEIN"/>
    <property type="match status" value="1"/>
</dbReference>
<dbReference type="EMBL" id="CP144745">
    <property type="protein sequence ID" value="WVZ53704.1"/>
    <property type="molecule type" value="Genomic_DNA"/>
</dbReference>
<proteinExistence type="predicted"/>
<keyword evidence="3" id="KW-1185">Reference proteome</keyword>
<protein>
    <recommendedName>
        <fullName evidence="1">Reverse transcriptase Ty1/copia-type domain-containing protein</fullName>
    </recommendedName>
</protein>
<reference evidence="2 3" key="1">
    <citation type="submission" date="2024-02" db="EMBL/GenBank/DDBJ databases">
        <title>High-quality chromosome-scale genome assembly of Pensacola bahiagrass (Paspalum notatum Flugge var. saurae).</title>
        <authorList>
            <person name="Vega J.M."/>
            <person name="Podio M."/>
            <person name="Orjuela J."/>
            <person name="Siena L.A."/>
            <person name="Pessino S.C."/>
            <person name="Combes M.C."/>
            <person name="Mariac C."/>
            <person name="Albertini E."/>
            <person name="Pupilli F."/>
            <person name="Ortiz J.P.A."/>
            <person name="Leblanc O."/>
        </authorList>
    </citation>
    <scope>NUCLEOTIDE SEQUENCE [LARGE SCALE GENOMIC DNA]</scope>
    <source>
        <strain evidence="2">R1</strain>
        <tissue evidence="2">Leaf</tissue>
    </source>
</reference>
<name>A0AAQ3PVX2_PASNO</name>
<dbReference type="Pfam" id="PF07727">
    <property type="entry name" value="RVT_2"/>
    <property type="match status" value="1"/>
</dbReference>
<feature type="domain" description="Reverse transcriptase Ty1/copia-type" evidence="1">
    <location>
        <begin position="29"/>
        <end position="225"/>
    </location>
</feature>